<comment type="catalytic activity">
    <reaction evidence="9">
        <text>L-seryl-[protein] + ATP = O-phospho-L-seryl-[protein] + ADP + H(+)</text>
        <dbReference type="Rhea" id="RHEA:17989"/>
        <dbReference type="Rhea" id="RHEA-COMP:9863"/>
        <dbReference type="Rhea" id="RHEA-COMP:11604"/>
        <dbReference type="ChEBI" id="CHEBI:15378"/>
        <dbReference type="ChEBI" id="CHEBI:29999"/>
        <dbReference type="ChEBI" id="CHEBI:30616"/>
        <dbReference type="ChEBI" id="CHEBI:83421"/>
        <dbReference type="ChEBI" id="CHEBI:456216"/>
        <dbReference type="EC" id="2.7.11.22"/>
    </reaction>
</comment>
<dbReference type="InterPro" id="IPR050108">
    <property type="entry name" value="CDK"/>
</dbReference>
<dbReference type="GO" id="GO:0004693">
    <property type="term" value="F:cyclin-dependent protein serine/threonine kinase activity"/>
    <property type="evidence" value="ECO:0007669"/>
    <property type="project" value="UniProtKB-EC"/>
</dbReference>
<evidence type="ECO:0000256" key="2">
    <source>
        <dbReference type="ARBA" id="ARBA00012425"/>
    </source>
</evidence>
<keyword evidence="6" id="KW-0418">Kinase</keyword>
<dbReference type="InterPro" id="IPR008271">
    <property type="entry name" value="Ser/Thr_kinase_AS"/>
</dbReference>
<evidence type="ECO:0000256" key="7">
    <source>
        <dbReference type="ARBA" id="ARBA00022840"/>
    </source>
</evidence>
<dbReference type="GO" id="GO:0005634">
    <property type="term" value="C:nucleus"/>
    <property type="evidence" value="ECO:0007669"/>
    <property type="project" value="TreeGrafter"/>
</dbReference>
<dbReference type="InterPro" id="IPR017441">
    <property type="entry name" value="Protein_kinase_ATP_BS"/>
</dbReference>
<dbReference type="GO" id="GO:0030332">
    <property type="term" value="F:cyclin binding"/>
    <property type="evidence" value="ECO:0007669"/>
    <property type="project" value="TreeGrafter"/>
</dbReference>
<dbReference type="FunFam" id="3.30.200.20:FF:000599">
    <property type="entry name" value="Cyclin-dependent kinase 2"/>
    <property type="match status" value="1"/>
</dbReference>
<comment type="catalytic activity">
    <reaction evidence="8">
        <text>L-threonyl-[protein] + ATP = O-phospho-L-threonyl-[protein] + ADP + H(+)</text>
        <dbReference type="Rhea" id="RHEA:46608"/>
        <dbReference type="Rhea" id="RHEA-COMP:11060"/>
        <dbReference type="Rhea" id="RHEA-COMP:11605"/>
        <dbReference type="ChEBI" id="CHEBI:15378"/>
        <dbReference type="ChEBI" id="CHEBI:30013"/>
        <dbReference type="ChEBI" id="CHEBI:30616"/>
        <dbReference type="ChEBI" id="CHEBI:61977"/>
        <dbReference type="ChEBI" id="CHEBI:456216"/>
        <dbReference type="EC" id="2.7.11.22"/>
    </reaction>
</comment>
<dbReference type="PROSITE" id="PS00108">
    <property type="entry name" value="PROTEIN_KINASE_ST"/>
    <property type="match status" value="1"/>
</dbReference>
<dbReference type="GO" id="GO:0010389">
    <property type="term" value="P:regulation of G2/M transition of mitotic cell cycle"/>
    <property type="evidence" value="ECO:0007669"/>
    <property type="project" value="TreeGrafter"/>
</dbReference>
<dbReference type="GO" id="GO:0000082">
    <property type="term" value="P:G1/S transition of mitotic cell cycle"/>
    <property type="evidence" value="ECO:0007669"/>
    <property type="project" value="TreeGrafter"/>
</dbReference>
<dbReference type="EMBL" id="CAJQZP010001262">
    <property type="protein sequence ID" value="CAG5034237.1"/>
    <property type="molecule type" value="Genomic_DNA"/>
</dbReference>
<reference evidence="12" key="1">
    <citation type="submission" date="2021-04" db="EMBL/GenBank/DDBJ databases">
        <authorList>
            <person name="Tunstrom K."/>
        </authorList>
    </citation>
    <scope>NUCLEOTIDE SEQUENCE</scope>
</reference>
<sequence>MSECSINEIKDKEQELVNNIEKTDSSNHLPNTSCHIHLEKEDIHKEHTEVIATDTNTNTSLNTPKTQLGNTLPYYIREKNDNYKLATFKMRRKIIVIADQQGRNICKTLQKLIGDNFLVTCYWKPGAKIQEVLQTEKNEICKLTKNDYVVVLGGVNENNPYEFEFCIRSWLYSVTNTNVIFTEIPYNRNLNIGKLNYVEKIGEGTYGVVYKARDRITGKEIALKKIKLENEPEGVPSTALREISVLRDLNHPSVVRLLDVLLADTKLFLVFEFLHMDLKRLMDLTKGPLPLDLVKSYLRQLLEGIAYCHGRRVLHRDLKPQNLLVDAEGRIKLADFGLARAFGIPVRAYTHEVVTLWYRAPEILLGAKFYSTAVDVWSLACIYAEMASGRTLFPGDSEIDQLFRVFRALGTPGGALWAGARRLPPDFRADFPRWPPRAARLLLPEPLRAQPHAAALFEAMLRYEPAERVAARAALLHPYLADARRTPPPLPALHPPALCLPLSLPRPHTGHVALCTRPPTLTSAHAGTHHVAHPAAPCIYSLTK</sequence>
<dbReference type="PANTHER" id="PTHR24056:SF254">
    <property type="entry name" value="CYCLIN-DEPENDENT KINASE 2"/>
    <property type="match status" value="1"/>
</dbReference>
<dbReference type="InterPro" id="IPR000719">
    <property type="entry name" value="Prot_kinase_dom"/>
</dbReference>
<evidence type="ECO:0000256" key="1">
    <source>
        <dbReference type="ARBA" id="ARBA00006485"/>
    </source>
</evidence>
<keyword evidence="3" id="KW-0723">Serine/threonine-protein kinase</keyword>
<dbReference type="EC" id="2.7.11.22" evidence="2"/>
<dbReference type="SMART" id="SM00220">
    <property type="entry name" value="S_TKc"/>
    <property type="match status" value="1"/>
</dbReference>
<evidence type="ECO:0000256" key="6">
    <source>
        <dbReference type="ARBA" id="ARBA00022777"/>
    </source>
</evidence>
<dbReference type="PROSITE" id="PS00107">
    <property type="entry name" value="PROTEIN_KINASE_ATP"/>
    <property type="match status" value="1"/>
</dbReference>
<dbReference type="PROSITE" id="PS50011">
    <property type="entry name" value="PROTEIN_KINASE_DOM"/>
    <property type="match status" value="1"/>
</dbReference>
<keyword evidence="7 10" id="KW-0067">ATP-binding</keyword>
<organism evidence="12 13">
    <name type="scientific">Parnassius apollo</name>
    <name type="common">Apollo butterfly</name>
    <name type="synonym">Papilio apollo</name>
    <dbReference type="NCBI Taxonomy" id="110799"/>
    <lineage>
        <taxon>Eukaryota</taxon>
        <taxon>Metazoa</taxon>
        <taxon>Ecdysozoa</taxon>
        <taxon>Arthropoda</taxon>
        <taxon>Hexapoda</taxon>
        <taxon>Insecta</taxon>
        <taxon>Pterygota</taxon>
        <taxon>Neoptera</taxon>
        <taxon>Endopterygota</taxon>
        <taxon>Lepidoptera</taxon>
        <taxon>Glossata</taxon>
        <taxon>Ditrysia</taxon>
        <taxon>Papilionoidea</taxon>
        <taxon>Papilionidae</taxon>
        <taxon>Parnassiinae</taxon>
        <taxon>Parnassini</taxon>
        <taxon>Parnassius</taxon>
        <taxon>Parnassius</taxon>
    </lineage>
</organism>
<feature type="domain" description="Protein kinase" evidence="11">
    <location>
        <begin position="195"/>
        <end position="480"/>
    </location>
</feature>
<evidence type="ECO:0000256" key="9">
    <source>
        <dbReference type="ARBA" id="ARBA00048367"/>
    </source>
</evidence>
<keyword evidence="4" id="KW-0808">Transferase</keyword>
<gene>
    <name evidence="12" type="ORF">PAPOLLO_LOCUS20310</name>
</gene>
<evidence type="ECO:0000256" key="5">
    <source>
        <dbReference type="ARBA" id="ARBA00022741"/>
    </source>
</evidence>
<accession>A0A8S3XND7</accession>
<evidence type="ECO:0000256" key="4">
    <source>
        <dbReference type="ARBA" id="ARBA00022679"/>
    </source>
</evidence>
<comment type="caution">
    <text evidence="12">The sequence shown here is derived from an EMBL/GenBank/DDBJ whole genome shotgun (WGS) entry which is preliminary data.</text>
</comment>
<evidence type="ECO:0000256" key="8">
    <source>
        <dbReference type="ARBA" id="ARBA00047811"/>
    </source>
</evidence>
<keyword evidence="13" id="KW-1185">Reference proteome</keyword>
<evidence type="ECO:0000313" key="12">
    <source>
        <dbReference type="EMBL" id="CAG5034237.1"/>
    </source>
</evidence>
<proteinExistence type="inferred from homology"/>
<protein>
    <recommendedName>
        <fullName evidence="2">cyclin-dependent kinase</fullName>
        <ecNumber evidence="2">2.7.11.22</ecNumber>
    </recommendedName>
</protein>
<dbReference type="Pfam" id="PF00069">
    <property type="entry name" value="Pkinase"/>
    <property type="match status" value="1"/>
</dbReference>
<dbReference type="GO" id="GO:0010468">
    <property type="term" value="P:regulation of gene expression"/>
    <property type="evidence" value="ECO:0007669"/>
    <property type="project" value="TreeGrafter"/>
</dbReference>
<name>A0A8S3XND7_PARAO</name>
<dbReference type="OrthoDB" id="1732493at2759"/>
<dbReference type="GO" id="GO:0007165">
    <property type="term" value="P:signal transduction"/>
    <property type="evidence" value="ECO:0007669"/>
    <property type="project" value="TreeGrafter"/>
</dbReference>
<dbReference type="AlphaFoldDB" id="A0A8S3XND7"/>
<comment type="similarity">
    <text evidence="1">Belongs to the protein kinase superfamily. CMGC Ser/Thr protein kinase family. CDC2/CDKX subfamily.</text>
</comment>
<dbReference type="GO" id="GO:0005737">
    <property type="term" value="C:cytoplasm"/>
    <property type="evidence" value="ECO:0007669"/>
    <property type="project" value="TreeGrafter"/>
</dbReference>
<evidence type="ECO:0000256" key="10">
    <source>
        <dbReference type="PROSITE-ProRule" id="PRU10141"/>
    </source>
</evidence>
<keyword evidence="5 10" id="KW-0547">Nucleotide-binding</keyword>
<dbReference type="PANTHER" id="PTHR24056">
    <property type="entry name" value="CELL DIVISION PROTEIN KINASE"/>
    <property type="match status" value="1"/>
</dbReference>
<dbReference type="GO" id="GO:0005524">
    <property type="term" value="F:ATP binding"/>
    <property type="evidence" value="ECO:0007669"/>
    <property type="project" value="UniProtKB-UniRule"/>
</dbReference>
<dbReference type="FunFam" id="1.10.510.10:FF:000574">
    <property type="entry name" value="Cell division related protein kinase 2"/>
    <property type="match status" value="1"/>
</dbReference>
<evidence type="ECO:0000313" key="13">
    <source>
        <dbReference type="Proteomes" id="UP000691718"/>
    </source>
</evidence>
<dbReference type="Proteomes" id="UP000691718">
    <property type="component" value="Unassembled WGS sequence"/>
</dbReference>
<evidence type="ECO:0000259" key="11">
    <source>
        <dbReference type="PROSITE" id="PS50011"/>
    </source>
</evidence>
<dbReference type="GO" id="GO:0000307">
    <property type="term" value="C:cyclin-dependent protein kinase holoenzyme complex"/>
    <property type="evidence" value="ECO:0007669"/>
    <property type="project" value="TreeGrafter"/>
</dbReference>
<feature type="binding site" evidence="10">
    <location>
        <position position="224"/>
    </location>
    <ligand>
        <name>ATP</name>
        <dbReference type="ChEBI" id="CHEBI:30616"/>
    </ligand>
</feature>
<evidence type="ECO:0000256" key="3">
    <source>
        <dbReference type="ARBA" id="ARBA00022527"/>
    </source>
</evidence>